<dbReference type="InterPro" id="IPR036691">
    <property type="entry name" value="Endo/exonu/phosph_ase_sf"/>
</dbReference>
<evidence type="ECO:0000313" key="16">
    <source>
        <dbReference type="EMBL" id="KAG1552653.1"/>
    </source>
</evidence>
<dbReference type="Pfam" id="PF06839">
    <property type="entry name" value="Zn_ribbon_GRF"/>
    <property type="match status" value="1"/>
</dbReference>
<evidence type="ECO:0000256" key="7">
    <source>
        <dbReference type="ARBA" id="ARBA00022842"/>
    </source>
</evidence>
<evidence type="ECO:0000256" key="3">
    <source>
        <dbReference type="ARBA" id="ARBA00022723"/>
    </source>
</evidence>
<keyword evidence="10" id="KW-0464">Manganese</keyword>
<dbReference type="GO" id="GO:0008081">
    <property type="term" value="F:phosphoric diester hydrolase activity"/>
    <property type="evidence" value="ECO:0007669"/>
    <property type="project" value="TreeGrafter"/>
</dbReference>
<feature type="domain" description="GRF-type" evidence="15">
    <location>
        <begin position="369"/>
        <end position="419"/>
    </location>
</feature>
<dbReference type="NCBIfam" id="TIGR00633">
    <property type="entry name" value="xth"/>
    <property type="match status" value="1"/>
</dbReference>
<protein>
    <recommendedName>
        <fullName evidence="13">DNA-(apurinic or apyrimidinic site) endonuclease</fullName>
        <ecNumber evidence="13">3.1.-.-</ecNumber>
    </recommendedName>
</protein>
<evidence type="ECO:0000256" key="6">
    <source>
        <dbReference type="ARBA" id="ARBA00022833"/>
    </source>
</evidence>
<dbReference type="SUPFAM" id="SSF56219">
    <property type="entry name" value="DNase I-like"/>
    <property type="match status" value="1"/>
</dbReference>
<keyword evidence="3 10" id="KW-0479">Metal-binding</keyword>
<gene>
    <name evidence="16" type="ORF">G6F51_001093</name>
</gene>
<dbReference type="InterPro" id="IPR020848">
    <property type="entry name" value="AP_endonuclease_F1_CS"/>
</dbReference>
<feature type="binding site" evidence="10">
    <location>
        <position position="126"/>
    </location>
    <ligand>
        <name>Mg(2+)</name>
        <dbReference type="ChEBI" id="CHEBI:18420"/>
        <label>1</label>
    </ligand>
</feature>
<keyword evidence="13" id="KW-0227">DNA damage</keyword>
<dbReference type="Proteomes" id="UP000717996">
    <property type="component" value="Unassembled WGS sequence"/>
</dbReference>
<sequence>MALVPGYDAYFSFSKAKLGYSGVSVYVKSEIGLPKASLEGITGILQNRPFDADFLKTLQTPADALDAEGRCIILEFECLVLINIYFPNFASEARGEFIMDYYGCVQKRIEDYLAKGQQVVLVGDVNAVHDTIDHCDPKESMRQHGLKDFKDLPHRRWVDRLIGPQGSMIDMARYYHPDRKGMFTCWNTRINARPANYGTRIDYVLASHGLQPRFVYADIQPQIIGSDHCPVYADFAIDPEQMRCAQPDTTSPLLTTNFPEFSSKQKKLSSYFLKSTTTHRLAPSSGPDDKKRKQVESNRTESSREISKRQKGLSAFFSTKNTGAPPVNRSQEDLWGHGPKDWVDDLPEIKDKQVTAWSALFQAPERPRCSGHDAPCLERTVTKKGKNLGRTFYVCSKPVGPQDGPKEHYSCHHFSWKHQ</sequence>
<feature type="compositionally biased region" description="Basic and acidic residues" evidence="14">
    <location>
        <begin position="287"/>
        <end position="308"/>
    </location>
</feature>
<feature type="active site" description="Proton acceptor" evidence="9">
    <location>
        <position position="228"/>
    </location>
</feature>
<feature type="active site" description="Proton donor/acceptor" evidence="9">
    <location>
        <position position="124"/>
    </location>
</feature>
<dbReference type="InterPro" id="IPR005135">
    <property type="entry name" value="Endo/exonuclease/phosphatase"/>
</dbReference>
<dbReference type="PROSITE" id="PS51999">
    <property type="entry name" value="ZF_GRF"/>
    <property type="match status" value="1"/>
</dbReference>
<dbReference type="GO" id="GO:0005634">
    <property type="term" value="C:nucleus"/>
    <property type="evidence" value="ECO:0007669"/>
    <property type="project" value="TreeGrafter"/>
</dbReference>
<evidence type="ECO:0000256" key="8">
    <source>
        <dbReference type="ARBA" id="ARBA00023242"/>
    </source>
</evidence>
<dbReference type="GO" id="GO:0008311">
    <property type="term" value="F:double-stranded DNA 3'-5' DNA exonuclease activity"/>
    <property type="evidence" value="ECO:0007669"/>
    <property type="project" value="TreeGrafter"/>
</dbReference>
<dbReference type="Pfam" id="PF03372">
    <property type="entry name" value="Exo_endo_phos"/>
    <property type="match status" value="1"/>
</dbReference>
<evidence type="ECO:0000256" key="10">
    <source>
        <dbReference type="PIRSR" id="PIRSR604808-2"/>
    </source>
</evidence>
<evidence type="ECO:0000256" key="13">
    <source>
        <dbReference type="RuleBase" id="RU362131"/>
    </source>
</evidence>
<reference evidence="16" key="1">
    <citation type="journal article" date="2020" name="Microb. Genom.">
        <title>Genetic diversity of clinical and environmental Mucorales isolates obtained from an investigation of mucormycosis cases among solid organ transplant recipients.</title>
        <authorList>
            <person name="Nguyen M.H."/>
            <person name="Kaul D."/>
            <person name="Muto C."/>
            <person name="Cheng S.J."/>
            <person name="Richter R.A."/>
            <person name="Bruno V.M."/>
            <person name="Liu G."/>
            <person name="Beyhan S."/>
            <person name="Sundermann A.J."/>
            <person name="Mounaud S."/>
            <person name="Pasculle A.W."/>
            <person name="Nierman W.C."/>
            <person name="Driscoll E."/>
            <person name="Cumbie R."/>
            <person name="Clancy C.J."/>
            <person name="Dupont C.L."/>
        </authorList>
    </citation>
    <scope>NUCLEOTIDE SEQUENCE</scope>
    <source>
        <strain evidence="16">GL16</strain>
    </source>
</reference>
<evidence type="ECO:0000256" key="2">
    <source>
        <dbReference type="ARBA" id="ARBA00007092"/>
    </source>
</evidence>
<dbReference type="GO" id="GO:0003677">
    <property type="term" value="F:DNA binding"/>
    <property type="evidence" value="ECO:0007669"/>
    <property type="project" value="InterPro"/>
</dbReference>
<dbReference type="EMBL" id="JAANIT010000075">
    <property type="protein sequence ID" value="KAG1552653.1"/>
    <property type="molecule type" value="Genomic_DNA"/>
</dbReference>
<dbReference type="AlphaFoldDB" id="A0A9P7CGW4"/>
<evidence type="ECO:0000313" key="17">
    <source>
        <dbReference type="Proteomes" id="UP000717996"/>
    </source>
</evidence>
<dbReference type="GO" id="GO:0003906">
    <property type="term" value="F:DNA-(apurinic or apyrimidinic site) endonuclease activity"/>
    <property type="evidence" value="ECO:0007669"/>
    <property type="project" value="TreeGrafter"/>
</dbReference>
<evidence type="ECO:0000256" key="5">
    <source>
        <dbReference type="ARBA" id="ARBA00022801"/>
    </source>
</evidence>
<accession>A0A9P7CGW4</accession>
<keyword evidence="5" id="KW-0378">Hydrolase</keyword>
<feature type="binding site" evidence="10">
    <location>
        <position position="227"/>
    </location>
    <ligand>
        <name>Mg(2+)</name>
        <dbReference type="ChEBI" id="CHEBI:18420"/>
        <label>1</label>
    </ligand>
</feature>
<keyword evidence="13" id="KW-0234">DNA repair</keyword>
<feature type="site" description="Important for catalytic activity" evidence="11">
    <location>
        <position position="202"/>
    </location>
</feature>
<dbReference type="PROSITE" id="PS00728">
    <property type="entry name" value="AP_NUCLEASE_F1_3"/>
    <property type="match status" value="1"/>
</dbReference>
<feature type="site" description="Interaction with DNA substrate" evidence="11">
    <location>
        <position position="228"/>
    </location>
</feature>
<comment type="caution">
    <text evidence="16">The sequence shown here is derived from an EMBL/GenBank/DDBJ whole genome shotgun (WGS) entry which is preliminary data.</text>
</comment>
<dbReference type="GO" id="GO:0008270">
    <property type="term" value="F:zinc ion binding"/>
    <property type="evidence" value="ECO:0007669"/>
    <property type="project" value="UniProtKB-KW"/>
</dbReference>
<keyword evidence="6" id="KW-0862">Zinc</keyword>
<dbReference type="EC" id="3.1.-.-" evidence="13"/>
<dbReference type="PANTHER" id="PTHR22748:SF4">
    <property type="entry name" value="DNA-(APURINIC OR APYRIMIDINIC SITE) ENDONUCLEASE 2"/>
    <property type="match status" value="1"/>
</dbReference>
<dbReference type="PANTHER" id="PTHR22748">
    <property type="entry name" value="AP ENDONUCLEASE"/>
    <property type="match status" value="1"/>
</dbReference>
<evidence type="ECO:0000259" key="15">
    <source>
        <dbReference type="PROSITE" id="PS51999"/>
    </source>
</evidence>
<comment type="similarity">
    <text evidence="2 13">Belongs to the DNA repair enzymes AP/ExoA family.</text>
</comment>
<keyword evidence="8" id="KW-0539">Nucleus</keyword>
<evidence type="ECO:0000256" key="14">
    <source>
        <dbReference type="SAM" id="MobiDB-lite"/>
    </source>
</evidence>
<feature type="binding site" evidence="10">
    <location>
        <position position="228"/>
    </location>
    <ligand>
        <name>Mg(2+)</name>
        <dbReference type="ChEBI" id="CHEBI:18420"/>
        <label>1</label>
    </ligand>
</feature>
<evidence type="ECO:0000256" key="9">
    <source>
        <dbReference type="PIRSR" id="PIRSR604808-1"/>
    </source>
</evidence>
<dbReference type="OrthoDB" id="391817at2759"/>
<organism evidence="16 17">
    <name type="scientific">Rhizopus oryzae</name>
    <name type="common">Mucormycosis agent</name>
    <name type="synonym">Rhizopus arrhizus var. delemar</name>
    <dbReference type="NCBI Taxonomy" id="64495"/>
    <lineage>
        <taxon>Eukaryota</taxon>
        <taxon>Fungi</taxon>
        <taxon>Fungi incertae sedis</taxon>
        <taxon>Mucoromycota</taxon>
        <taxon>Mucoromycotina</taxon>
        <taxon>Mucoromycetes</taxon>
        <taxon>Mucorales</taxon>
        <taxon>Mucorineae</taxon>
        <taxon>Rhizopodaceae</taxon>
        <taxon>Rhizopus</taxon>
    </lineage>
</organism>
<evidence type="ECO:0000256" key="4">
    <source>
        <dbReference type="ARBA" id="ARBA00022771"/>
    </source>
</evidence>
<dbReference type="InterPro" id="IPR004808">
    <property type="entry name" value="AP_endonuc_1"/>
</dbReference>
<proteinExistence type="inferred from homology"/>
<feature type="site" description="Transition state stabilizer" evidence="11">
    <location>
        <position position="126"/>
    </location>
</feature>
<dbReference type="InterPro" id="IPR010666">
    <property type="entry name" value="Znf_GRF"/>
</dbReference>
<name>A0A9P7CGW4_RHIOR</name>
<dbReference type="Gene3D" id="3.60.10.10">
    <property type="entry name" value="Endonuclease/exonuclease/phosphatase"/>
    <property type="match status" value="1"/>
</dbReference>
<comment type="cofactor">
    <cofactor evidence="10 13">
        <name>Mg(2+)</name>
        <dbReference type="ChEBI" id="CHEBI:18420"/>
    </cofactor>
    <cofactor evidence="10 13">
        <name>Mn(2+)</name>
        <dbReference type="ChEBI" id="CHEBI:29035"/>
    </cofactor>
    <text evidence="10 13">Probably binds two magnesium or manganese ions per subunit.</text>
</comment>
<keyword evidence="4 12" id="KW-0863">Zinc-finger</keyword>
<comment type="cofactor">
    <cofactor evidence="1">
        <name>Mn(2+)</name>
        <dbReference type="ChEBI" id="CHEBI:29035"/>
    </cofactor>
</comment>
<evidence type="ECO:0000256" key="11">
    <source>
        <dbReference type="PIRSR" id="PIRSR604808-3"/>
    </source>
</evidence>
<feature type="region of interest" description="Disordered" evidence="14">
    <location>
        <begin position="277"/>
        <end position="335"/>
    </location>
</feature>
<dbReference type="GO" id="GO:0006284">
    <property type="term" value="P:base-excision repair"/>
    <property type="evidence" value="ECO:0007669"/>
    <property type="project" value="TreeGrafter"/>
</dbReference>
<keyword evidence="7 10" id="KW-0460">Magnesium</keyword>
<feature type="active site" evidence="9">
    <location>
        <position position="85"/>
    </location>
</feature>
<dbReference type="PROSITE" id="PS51435">
    <property type="entry name" value="AP_NUCLEASE_F1_4"/>
    <property type="match status" value="1"/>
</dbReference>
<evidence type="ECO:0000256" key="12">
    <source>
        <dbReference type="PROSITE-ProRule" id="PRU01343"/>
    </source>
</evidence>
<feature type="binding site" evidence="10">
    <location>
        <position position="124"/>
    </location>
    <ligand>
        <name>Mg(2+)</name>
        <dbReference type="ChEBI" id="CHEBI:18420"/>
        <label>1</label>
    </ligand>
</feature>
<evidence type="ECO:0000256" key="1">
    <source>
        <dbReference type="ARBA" id="ARBA00001936"/>
    </source>
</evidence>